<dbReference type="InterPro" id="IPR016130">
    <property type="entry name" value="Tyr_Pase_AS"/>
</dbReference>
<evidence type="ECO:0000313" key="7">
    <source>
        <dbReference type="EMBL" id="OII72300.1"/>
    </source>
</evidence>
<dbReference type="EMBL" id="LRBS01000117">
    <property type="protein sequence ID" value="OII72300.1"/>
    <property type="molecule type" value="Genomic_DNA"/>
</dbReference>
<feature type="domain" description="Tyrosine-protein phosphatase" evidence="5">
    <location>
        <begin position="185"/>
        <end position="342"/>
    </location>
</feature>
<sequence>MVGYHRSHDIFKSSITLIEGKLYWALCSINIPSPIFDKRSNNYCFNIDHELVYEPFFQDFGPLNLKCIYLYCQKVQDLLDNAEQDGSCVIHCTNGYDMKKRTNSAFLACCYLMIKCGKSPNSALSIFHSVPLLSFRDATYGACTYSLTIDNCLTGLHYAMLLKWFDFDCFKVDKYFAYEKVDNGDISWIIPHKFIAFSGPSATTVDNDGYSSLTPEFYIPIFRELGVKLVIRLNKKQYDSSRFSKYGIRHEDLFFMDGSCPSENIINRFLELTENEKGIIAVHCKAGLGRTGTLLGCYAMKNFHFTAAAWIGWNRIARPGSVLGPQQQFLHEIEMELFSRGSIYPITQTLDYYVPEIAKKVENAVLHYRDSATTKDINTSIIRNLSLNTSNPYINDLNIKHIGNFSNKQDISHLMASLSVSDRNKAIRGDVGQGERLVQTKKSAPVNKYSILKIN</sequence>
<dbReference type="InterPro" id="IPR050561">
    <property type="entry name" value="PTP"/>
</dbReference>
<evidence type="ECO:0000256" key="1">
    <source>
        <dbReference type="ARBA" id="ARBA00007315"/>
    </source>
</evidence>
<dbReference type="GeneID" id="92365435"/>
<dbReference type="OrthoDB" id="442453at2759"/>
<name>A0A1J4MH05_9CRYT</name>
<dbReference type="InterPro" id="IPR029260">
    <property type="entry name" value="DSPn"/>
</dbReference>
<feature type="domain" description="Tyrosine specific protein phosphatases" evidence="6">
    <location>
        <begin position="267"/>
        <end position="329"/>
    </location>
</feature>
<evidence type="ECO:0000256" key="2">
    <source>
        <dbReference type="ARBA" id="ARBA00013064"/>
    </source>
</evidence>
<dbReference type="CDD" id="cd14499">
    <property type="entry name" value="CDC14_C"/>
    <property type="match status" value="1"/>
</dbReference>
<dbReference type="PROSITE" id="PS00383">
    <property type="entry name" value="TYR_PHOSPHATASE_1"/>
    <property type="match status" value="1"/>
</dbReference>
<evidence type="ECO:0000313" key="8">
    <source>
        <dbReference type="Proteomes" id="UP000186804"/>
    </source>
</evidence>
<dbReference type="PROSITE" id="PS50054">
    <property type="entry name" value="TYR_PHOSPHATASE_DUAL"/>
    <property type="match status" value="1"/>
</dbReference>
<dbReference type="Gene3D" id="3.90.190.10">
    <property type="entry name" value="Protein tyrosine phosphatase superfamily"/>
    <property type="match status" value="2"/>
</dbReference>
<keyword evidence="3" id="KW-0378">Hydrolase</keyword>
<dbReference type="PROSITE" id="PS50056">
    <property type="entry name" value="TYR_PHOSPHATASE_2"/>
    <property type="match status" value="1"/>
</dbReference>
<keyword evidence="4" id="KW-0904">Protein phosphatase</keyword>
<dbReference type="CDD" id="cd17657">
    <property type="entry name" value="CDC14_N"/>
    <property type="match status" value="1"/>
</dbReference>
<evidence type="ECO:0000256" key="4">
    <source>
        <dbReference type="ARBA" id="ARBA00022912"/>
    </source>
</evidence>
<protein>
    <recommendedName>
        <fullName evidence="2">protein-tyrosine-phosphatase</fullName>
        <ecNumber evidence="2">3.1.3.48</ecNumber>
    </recommendedName>
</protein>
<dbReference type="InterPro" id="IPR044506">
    <property type="entry name" value="CDC14_C"/>
</dbReference>
<dbReference type="InterPro" id="IPR000387">
    <property type="entry name" value="Tyr_Pase_dom"/>
</dbReference>
<evidence type="ECO:0000259" key="5">
    <source>
        <dbReference type="PROSITE" id="PS50054"/>
    </source>
</evidence>
<dbReference type="EC" id="3.1.3.48" evidence="2"/>
<organism evidence="7 8">
    <name type="scientific">Cryptosporidium andersoni</name>
    <dbReference type="NCBI Taxonomy" id="117008"/>
    <lineage>
        <taxon>Eukaryota</taxon>
        <taxon>Sar</taxon>
        <taxon>Alveolata</taxon>
        <taxon>Apicomplexa</taxon>
        <taxon>Conoidasida</taxon>
        <taxon>Coccidia</taxon>
        <taxon>Eucoccidiorida</taxon>
        <taxon>Eimeriorina</taxon>
        <taxon>Cryptosporidiidae</taxon>
        <taxon>Cryptosporidium</taxon>
    </lineage>
</organism>
<dbReference type="PANTHER" id="PTHR23339">
    <property type="entry name" value="TYROSINE SPECIFIC PROTEIN PHOSPHATASE AND DUAL SPECIFICITY PROTEIN PHOSPHATASE"/>
    <property type="match status" value="1"/>
</dbReference>
<comment type="caution">
    <text evidence="7">The sequence shown here is derived from an EMBL/GenBank/DDBJ whole genome shotgun (WGS) entry which is preliminary data.</text>
</comment>
<dbReference type="Proteomes" id="UP000186804">
    <property type="component" value="Unassembled WGS sequence"/>
</dbReference>
<dbReference type="InterPro" id="IPR029021">
    <property type="entry name" value="Prot-tyrosine_phosphatase-like"/>
</dbReference>
<evidence type="ECO:0000256" key="3">
    <source>
        <dbReference type="ARBA" id="ARBA00022801"/>
    </source>
</evidence>
<dbReference type="Pfam" id="PF22785">
    <property type="entry name" value="Tc-R-P"/>
    <property type="match status" value="1"/>
</dbReference>
<dbReference type="RefSeq" id="XP_067066895.1">
    <property type="nucleotide sequence ID" value="XM_067211487.1"/>
</dbReference>
<gene>
    <name evidence="7" type="ORF">cand_012500</name>
</gene>
<dbReference type="AlphaFoldDB" id="A0A1J4MH05"/>
<reference evidence="7 8" key="1">
    <citation type="submission" date="2016-10" db="EMBL/GenBank/DDBJ databases">
        <title>Reductive evolution of mitochondrial metabolism and differential evolution of invasion-related proteins in Cryptosporidium.</title>
        <authorList>
            <person name="Liu S."/>
            <person name="Roellig D.M."/>
            <person name="Guo Y."/>
            <person name="Li N."/>
            <person name="Frace M.A."/>
            <person name="Tang K."/>
            <person name="Zhang L."/>
            <person name="Feng Y."/>
            <person name="Xiao L."/>
        </authorList>
    </citation>
    <scope>NUCLEOTIDE SEQUENCE [LARGE SCALE GENOMIC DNA]</scope>
    <source>
        <strain evidence="7">30847</strain>
    </source>
</reference>
<comment type="similarity">
    <text evidence="1">Belongs to the protein-tyrosine phosphatase family. Non-receptor class CDC14 subfamily.</text>
</comment>
<proteinExistence type="inferred from homology"/>
<dbReference type="Pfam" id="PF14671">
    <property type="entry name" value="DSPn"/>
    <property type="match status" value="1"/>
</dbReference>
<dbReference type="GO" id="GO:0004725">
    <property type="term" value="F:protein tyrosine phosphatase activity"/>
    <property type="evidence" value="ECO:0007669"/>
    <property type="project" value="UniProtKB-EC"/>
</dbReference>
<dbReference type="SUPFAM" id="SSF52799">
    <property type="entry name" value="(Phosphotyrosine protein) phosphatases II"/>
    <property type="match status" value="2"/>
</dbReference>
<evidence type="ECO:0000259" key="6">
    <source>
        <dbReference type="PROSITE" id="PS50056"/>
    </source>
</evidence>
<dbReference type="VEuPathDB" id="CryptoDB:cand_012500"/>
<dbReference type="FunFam" id="3.90.190.10:FF:000006">
    <property type="entry name" value="Dual specificity protein phosphatase CDC14B"/>
    <property type="match status" value="1"/>
</dbReference>
<accession>A0A1J4MH05</accession>
<keyword evidence="8" id="KW-1185">Reference proteome</keyword>
<dbReference type="InterPro" id="IPR020422">
    <property type="entry name" value="TYR_PHOSPHATASE_DUAL_dom"/>
</dbReference>